<organism evidence="1 2">
    <name type="scientific">Linderina macrospora</name>
    <dbReference type="NCBI Taxonomy" id="4868"/>
    <lineage>
        <taxon>Eukaryota</taxon>
        <taxon>Fungi</taxon>
        <taxon>Fungi incertae sedis</taxon>
        <taxon>Zoopagomycota</taxon>
        <taxon>Kickxellomycotina</taxon>
        <taxon>Kickxellomycetes</taxon>
        <taxon>Kickxellales</taxon>
        <taxon>Kickxellaceae</taxon>
        <taxon>Linderina</taxon>
    </lineage>
</organism>
<sequence length="158" mass="16883">MLTFYHSGRDTIAGDICALDLRNNTWLVCVRAHSLQDVKGDVIKLSACINVIAHSSGLPYFVSAGNDAVVRYWDLERLDRSFAVSEANVSPPPPYASYRGNGTVYYCENAAPKRKPMDGVQQAVVPEGSGPVTAVALVSSPAVIVVTGSQSGCIRVLL</sequence>
<gene>
    <name evidence="1" type="ORF">FBU59_000772</name>
</gene>
<dbReference type="EMBL" id="JANBPW010000250">
    <property type="protein sequence ID" value="KAJ1950237.1"/>
    <property type="molecule type" value="Genomic_DNA"/>
</dbReference>
<proteinExistence type="predicted"/>
<accession>A0ACC1JG55</accession>
<name>A0ACC1JG55_9FUNG</name>
<keyword evidence="2" id="KW-1185">Reference proteome</keyword>
<protein>
    <submittedName>
        <fullName evidence="1">Uncharacterized protein</fullName>
    </submittedName>
</protein>
<dbReference type="Proteomes" id="UP001150603">
    <property type="component" value="Unassembled WGS sequence"/>
</dbReference>
<reference evidence="1" key="1">
    <citation type="submission" date="2022-07" db="EMBL/GenBank/DDBJ databases">
        <title>Phylogenomic reconstructions and comparative analyses of Kickxellomycotina fungi.</title>
        <authorList>
            <person name="Reynolds N.K."/>
            <person name="Stajich J.E."/>
            <person name="Barry K."/>
            <person name="Grigoriev I.V."/>
            <person name="Crous P."/>
            <person name="Smith M.E."/>
        </authorList>
    </citation>
    <scope>NUCLEOTIDE SEQUENCE</scope>
    <source>
        <strain evidence="1">NRRL 5244</strain>
    </source>
</reference>
<evidence type="ECO:0000313" key="1">
    <source>
        <dbReference type="EMBL" id="KAJ1950237.1"/>
    </source>
</evidence>
<evidence type="ECO:0000313" key="2">
    <source>
        <dbReference type="Proteomes" id="UP001150603"/>
    </source>
</evidence>
<comment type="caution">
    <text evidence="1">The sequence shown here is derived from an EMBL/GenBank/DDBJ whole genome shotgun (WGS) entry which is preliminary data.</text>
</comment>